<dbReference type="Gene3D" id="1.10.510.10">
    <property type="entry name" value="Transferase(Phosphotransferase) domain 1"/>
    <property type="match status" value="1"/>
</dbReference>
<dbReference type="EMBL" id="BPLR01002330">
    <property type="protein sequence ID" value="GIX72571.1"/>
    <property type="molecule type" value="Genomic_DNA"/>
</dbReference>
<comment type="caution">
    <text evidence="1">The sequence shown here is derived from an EMBL/GenBank/DDBJ whole genome shotgun (WGS) entry which is preliminary data.</text>
</comment>
<sequence length="94" mass="10323">MSNTDTIKIGKLWTSPELLRMPHPTPEGSPKGDVYSFAIIAHEIVIRKGVFLPGGTPTHTQRMAVAGVKRTPSPTGECSSVSWIVLDARLWLRQ</sequence>
<protein>
    <submittedName>
        <fullName evidence="1">Uncharacterized protein</fullName>
    </submittedName>
</protein>
<evidence type="ECO:0000313" key="2">
    <source>
        <dbReference type="Proteomes" id="UP001054945"/>
    </source>
</evidence>
<evidence type="ECO:0000313" key="1">
    <source>
        <dbReference type="EMBL" id="GIX72571.1"/>
    </source>
</evidence>
<dbReference type="SUPFAM" id="SSF56112">
    <property type="entry name" value="Protein kinase-like (PK-like)"/>
    <property type="match status" value="1"/>
</dbReference>
<gene>
    <name evidence="1" type="ORF">CEXT_798911</name>
</gene>
<dbReference type="Proteomes" id="UP001054945">
    <property type="component" value="Unassembled WGS sequence"/>
</dbReference>
<reference evidence="1 2" key="1">
    <citation type="submission" date="2021-06" db="EMBL/GenBank/DDBJ databases">
        <title>Caerostris extrusa draft genome.</title>
        <authorList>
            <person name="Kono N."/>
            <person name="Arakawa K."/>
        </authorList>
    </citation>
    <scope>NUCLEOTIDE SEQUENCE [LARGE SCALE GENOMIC DNA]</scope>
</reference>
<dbReference type="AlphaFoldDB" id="A0AAV4MJJ2"/>
<keyword evidence="2" id="KW-1185">Reference proteome</keyword>
<name>A0AAV4MJJ2_CAEEX</name>
<proteinExistence type="predicted"/>
<accession>A0AAV4MJJ2</accession>
<dbReference type="InterPro" id="IPR011009">
    <property type="entry name" value="Kinase-like_dom_sf"/>
</dbReference>
<organism evidence="1 2">
    <name type="scientific">Caerostris extrusa</name>
    <name type="common">Bark spider</name>
    <name type="synonym">Caerostris bankana</name>
    <dbReference type="NCBI Taxonomy" id="172846"/>
    <lineage>
        <taxon>Eukaryota</taxon>
        <taxon>Metazoa</taxon>
        <taxon>Ecdysozoa</taxon>
        <taxon>Arthropoda</taxon>
        <taxon>Chelicerata</taxon>
        <taxon>Arachnida</taxon>
        <taxon>Araneae</taxon>
        <taxon>Araneomorphae</taxon>
        <taxon>Entelegynae</taxon>
        <taxon>Araneoidea</taxon>
        <taxon>Araneidae</taxon>
        <taxon>Caerostris</taxon>
    </lineage>
</organism>